<dbReference type="EMBL" id="CADEBD010000745">
    <property type="protein sequence ID" value="CAB3259941.1"/>
    <property type="molecule type" value="Genomic_DNA"/>
</dbReference>
<dbReference type="InterPro" id="IPR029045">
    <property type="entry name" value="ClpP/crotonase-like_dom_sf"/>
</dbReference>
<dbReference type="Pfam" id="PF00378">
    <property type="entry name" value="ECH_1"/>
    <property type="match status" value="1"/>
</dbReference>
<evidence type="ECO:0008006" key="8">
    <source>
        <dbReference type="Google" id="ProtNLM"/>
    </source>
</evidence>
<accession>A0A8S1BB07</accession>
<sequence>MDVNETIIETYREGIQIVKYNKPNKKNAIDSNMYKRVINILSNAASDDSISVIVLTGAGDFYSSGNDFSAPVERKSISLILKEYIDAFINFPKLLVAVVNGPAIGIAATTLALCDLVFASESSYFYTPFTKLGIVAEGCSTFTFPRLIGDKKAAEMLLCSHRMSAEEALKCGFINYIYKPDNLQTEVWNKIEEVSKLPKHSVAITKKLMRDSVRAELLKANDEELKQLNTIWKTGSFAIKSKV</sequence>
<dbReference type="EMBL" id="CADEBC010000550">
    <property type="protein sequence ID" value="CAB3251683.1"/>
    <property type="molecule type" value="Genomic_DNA"/>
</dbReference>
<dbReference type="InterPro" id="IPR014748">
    <property type="entry name" value="Enoyl-CoA_hydra_C"/>
</dbReference>
<dbReference type="SUPFAM" id="SSF52096">
    <property type="entry name" value="ClpP/crotonase"/>
    <property type="match status" value="1"/>
</dbReference>
<evidence type="ECO:0000313" key="7">
    <source>
        <dbReference type="Proteomes" id="UP000494256"/>
    </source>
</evidence>
<keyword evidence="3" id="KW-0413">Isomerase</keyword>
<reference evidence="6 7" key="1">
    <citation type="submission" date="2020-04" db="EMBL/GenBank/DDBJ databases">
        <authorList>
            <person name="Wallbank WR R."/>
            <person name="Pardo Diaz C."/>
            <person name="Kozak K."/>
            <person name="Martin S."/>
            <person name="Jiggins C."/>
            <person name="Moest M."/>
            <person name="Warren A I."/>
            <person name="Byers J.R.P. K."/>
            <person name="Montejo-Kovacevich G."/>
            <person name="Yen C E."/>
        </authorList>
    </citation>
    <scope>NUCLEOTIDE SEQUENCE [LARGE SCALE GENOMIC DNA]</scope>
</reference>
<dbReference type="Proteomes" id="UP000494256">
    <property type="component" value="Unassembled WGS sequence"/>
</dbReference>
<comment type="caution">
    <text evidence="5">The sequence shown here is derived from an EMBL/GenBank/DDBJ whole genome shotgun (WGS) entry which is preliminary data.</text>
</comment>
<organism evidence="5 7">
    <name type="scientific">Arctia plantaginis</name>
    <name type="common">Wood tiger moth</name>
    <name type="synonym">Phalaena plantaginis</name>
    <dbReference type="NCBI Taxonomy" id="874455"/>
    <lineage>
        <taxon>Eukaryota</taxon>
        <taxon>Metazoa</taxon>
        <taxon>Ecdysozoa</taxon>
        <taxon>Arthropoda</taxon>
        <taxon>Hexapoda</taxon>
        <taxon>Insecta</taxon>
        <taxon>Pterygota</taxon>
        <taxon>Neoptera</taxon>
        <taxon>Endopterygota</taxon>
        <taxon>Lepidoptera</taxon>
        <taxon>Glossata</taxon>
        <taxon>Ditrysia</taxon>
        <taxon>Noctuoidea</taxon>
        <taxon>Erebidae</taxon>
        <taxon>Arctiinae</taxon>
        <taxon>Arctia</taxon>
    </lineage>
</organism>
<dbReference type="OrthoDB" id="409763at2759"/>
<keyword evidence="2" id="KW-0576">Peroxisome</keyword>
<name>A0A8S1BB07_ARCPL</name>
<evidence type="ECO:0000313" key="4">
    <source>
        <dbReference type="EMBL" id="CAB3251683.1"/>
    </source>
</evidence>
<dbReference type="GO" id="GO:0005777">
    <property type="term" value="C:peroxisome"/>
    <property type="evidence" value="ECO:0007669"/>
    <property type="project" value="UniProtKB-SubCell"/>
</dbReference>
<dbReference type="InterPro" id="IPR051053">
    <property type="entry name" value="ECH/Chromodomain_protein"/>
</dbReference>
<dbReference type="CDD" id="cd06558">
    <property type="entry name" value="crotonase-like"/>
    <property type="match status" value="1"/>
</dbReference>
<dbReference type="PANTHER" id="PTHR43684:SF1">
    <property type="entry name" value="ENOYL-COA DELTA ISOMERASE 2"/>
    <property type="match status" value="1"/>
</dbReference>
<dbReference type="GO" id="GO:0004165">
    <property type="term" value="F:delta(3)-delta(2)-enoyl-CoA isomerase activity"/>
    <property type="evidence" value="ECO:0007669"/>
    <property type="project" value="UniProtKB-ARBA"/>
</dbReference>
<dbReference type="AlphaFoldDB" id="A0A8S1BB07"/>
<comment type="subcellular location">
    <subcellularLocation>
        <location evidence="1">Peroxisome</location>
    </subcellularLocation>
</comment>
<keyword evidence="6" id="KW-1185">Reference proteome</keyword>
<proteinExistence type="predicted"/>
<dbReference type="Gene3D" id="3.90.226.10">
    <property type="entry name" value="2-enoyl-CoA Hydratase, Chain A, domain 1"/>
    <property type="match status" value="1"/>
</dbReference>
<dbReference type="Gene3D" id="1.10.12.10">
    <property type="entry name" value="Lyase 2-enoyl-coa Hydratase, Chain A, domain 2"/>
    <property type="match status" value="1"/>
</dbReference>
<evidence type="ECO:0000256" key="3">
    <source>
        <dbReference type="ARBA" id="ARBA00023235"/>
    </source>
</evidence>
<dbReference type="InterPro" id="IPR001753">
    <property type="entry name" value="Enoyl-CoA_hydra/iso"/>
</dbReference>
<gene>
    <name evidence="4" type="ORF">APLA_LOCUS13158</name>
    <name evidence="5" type="ORF">APLA_LOCUS16858</name>
</gene>
<dbReference type="PANTHER" id="PTHR43684">
    <property type="match status" value="1"/>
</dbReference>
<evidence type="ECO:0000256" key="1">
    <source>
        <dbReference type="ARBA" id="ARBA00004275"/>
    </source>
</evidence>
<evidence type="ECO:0000313" key="5">
    <source>
        <dbReference type="EMBL" id="CAB3259941.1"/>
    </source>
</evidence>
<dbReference type="Proteomes" id="UP000494106">
    <property type="component" value="Unassembled WGS sequence"/>
</dbReference>
<evidence type="ECO:0000256" key="2">
    <source>
        <dbReference type="ARBA" id="ARBA00023140"/>
    </source>
</evidence>
<evidence type="ECO:0000313" key="6">
    <source>
        <dbReference type="Proteomes" id="UP000494106"/>
    </source>
</evidence>
<protein>
    <recommendedName>
        <fullName evidence="8">Enoyl-CoA delta isomerase 2, mitochondrial</fullName>
    </recommendedName>
</protein>